<evidence type="ECO:0000313" key="1">
    <source>
        <dbReference type="EMBL" id="KKM72018.1"/>
    </source>
</evidence>
<comment type="caution">
    <text evidence="1">The sequence shown here is derived from an EMBL/GenBank/DDBJ whole genome shotgun (WGS) entry which is preliminary data.</text>
</comment>
<accession>A0A0F9JQS1</accession>
<reference evidence="1" key="1">
    <citation type="journal article" date="2015" name="Nature">
        <title>Complex archaea that bridge the gap between prokaryotes and eukaryotes.</title>
        <authorList>
            <person name="Spang A."/>
            <person name="Saw J.H."/>
            <person name="Jorgensen S.L."/>
            <person name="Zaremba-Niedzwiedzka K."/>
            <person name="Martijn J."/>
            <person name="Lind A.E."/>
            <person name="van Eijk R."/>
            <person name="Schleper C."/>
            <person name="Guy L."/>
            <person name="Ettema T.J."/>
        </authorList>
    </citation>
    <scope>NUCLEOTIDE SEQUENCE</scope>
</reference>
<dbReference type="AlphaFoldDB" id="A0A0F9JQS1"/>
<dbReference type="EMBL" id="LAZR01009538">
    <property type="protein sequence ID" value="KKM72018.1"/>
    <property type="molecule type" value="Genomic_DNA"/>
</dbReference>
<organism evidence="1">
    <name type="scientific">marine sediment metagenome</name>
    <dbReference type="NCBI Taxonomy" id="412755"/>
    <lineage>
        <taxon>unclassified sequences</taxon>
        <taxon>metagenomes</taxon>
        <taxon>ecological metagenomes</taxon>
    </lineage>
</organism>
<proteinExistence type="predicted"/>
<name>A0A0F9JQS1_9ZZZZ</name>
<protein>
    <submittedName>
        <fullName evidence="1">Uncharacterized protein</fullName>
    </submittedName>
</protein>
<gene>
    <name evidence="1" type="ORF">LCGC14_1424690</name>
</gene>
<sequence>MVSDEDRFCRHWTDDCEKVCKCGHACTLHEFDHGQESGSACEECGCSCWREAMSEIKPALTAEEWVEGRTANGNVYTTIDGVLWLESGDKKLIVVSSRAKMAALCLHNQPFGFTRDMLRALRELGHPSQTMESMDLADAAIDRIEALLPQEEK</sequence>